<dbReference type="RefSeq" id="WP_108962426.1">
    <property type="nucleotide sequence ID" value="NZ_QEFB01000003.1"/>
</dbReference>
<dbReference type="NCBIfam" id="TIGR00254">
    <property type="entry name" value="GGDEF"/>
    <property type="match status" value="1"/>
</dbReference>
<proteinExistence type="predicted"/>
<evidence type="ECO:0000313" key="3">
    <source>
        <dbReference type="EMBL" id="PWC07676.1"/>
    </source>
</evidence>
<feature type="transmembrane region" description="Helical" evidence="1">
    <location>
        <begin position="6"/>
        <end position="26"/>
    </location>
</feature>
<keyword evidence="1" id="KW-0472">Membrane</keyword>
<comment type="caution">
    <text evidence="3">The sequence shown here is derived from an EMBL/GenBank/DDBJ whole genome shotgun (WGS) entry which is preliminary data.</text>
</comment>
<feature type="domain" description="GGDEF" evidence="2">
    <location>
        <begin position="248"/>
        <end position="380"/>
    </location>
</feature>
<dbReference type="Pfam" id="PF00990">
    <property type="entry name" value="GGDEF"/>
    <property type="match status" value="1"/>
</dbReference>
<sequence>MHDAVVVVSVAVVLAIGAAAMLNVAMTSKVRLMQAWSMMYIFAMLCVIATAFAPWLGRDSLLNIVPNVAAVGAVGGLWSGCVTFNQRRPRLLVVWLFLLVTGIVTALEVPQFGESAGASVTMAAIVMLAVASGLESINGDLAKRVNARVITIVCGVGAAWTTARLTVFAIDGPGSEVFAEYFNPTMTAVVCLISYTVVAFTTAMLAAARTGSVTRRSPTTTFAMGVLDWTSFVAGARDRVARVRHAGEHTAVLAVVINGLEEINITYGAAFGDDVIRALADFLRRELHPTTIIGYRGGGRFVVVGIVAEPQDGERRALELLDALVGVTVAGKKGFRLGVRIGTSDSFSEEHEFDALLAAATAACARAQAATGSRVETSVTGTDSSLAP</sequence>
<organism evidence="3 4">
    <name type="scientific">Mycetocola zhujimingii</name>
    <dbReference type="NCBI Taxonomy" id="2079792"/>
    <lineage>
        <taxon>Bacteria</taxon>
        <taxon>Bacillati</taxon>
        <taxon>Actinomycetota</taxon>
        <taxon>Actinomycetes</taxon>
        <taxon>Micrococcales</taxon>
        <taxon>Microbacteriaceae</taxon>
        <taxon>Mycetocola</taxon>
    </lineage>
</organism>
<feature type="transmembrane region" description="Helical" evidence="1">
    <location>
        <begin position="38"/>
        <end position="57"/>
    </location>
</feature>
<gene>
    <name evidence="3" type="ORF">DF223_05165</name>
</gene>
<dbReference type="AlphaFoldDB" id="A0A2U1TFM8"/>
<keyword evidence="4" id="KW-1185">Reference proteome</keyword>
<evidence type="ECO:0000256" key="1">
    <source>
        <dbReference type="SAM" id="Phobius"/>
    </source>
</evidence>
<feature type="transmembrane region" description="Helical" evidence="1">
    <location>
        <begin position="63"/>
        <end position="84"/>
    </location>
</feature>
<dbReference type="Gene3D" id="3.30.70.270">
    <property type="match status" value="1"/>
</dbReference>
<feature type="transmembrane region" description="Helical" evidence="1">
    <location>
        <begin position="116"/>
        <end position="137"/>
    </location>
</feature>
<feature type="transmembrane region" description="Helical" evidence="1">
    <location>
        <begin position="182"/>
        <end position="207"/>
    </location>
</feature>
<dbReference type="SUPFAM" id="SSF55073">
    <property type="entry name" value="Nucleotide cyclase"/>
    <property type="match status" value="1"/>
</dbReference>
<accession>A0A2U1TFM8</accession>
<name>A0A2U1TFM8_9MICO</name>
<dbReference type="PROSITE" id="PS50887">
    <property type="entry name" value="GGDEF"/>
    <property type="match status" value="1"/>
</dbReference>
<evidence type="ECO:0000313" key="4">
    <source>
        <dbReference type="Proteomes" id="UP000244962"/>
    </source>
</evidence>
<dbReference type="InterPro" id="IPR043128">
    <property type="entry name" value="Rev_trsase/Diguanyl_cyclase"/>
</dbReference>
<protein>
    <recommendedName>
        <fullName evidence="2">GGDEF domain-containing protein</fullName>
    </recommendedName>
</protein>
<feature type="transmembrane region" description="Helical" evidence="1">
    <location>
        <begin position="149"/>
        <end position="170"/>
    </location>
</feature>
<dbReference type="EMBL" id="QEFB01000003">
    <property type="protein sequence ID" value="PWC07676.1"/>
    <property type="molecule type" value="Genomic_DNA"/>
</dbReference>
<feature type="transmembrane region" description="Helical" evidence="1">
    <location>
        <begin position="91"/>
        <end position="110"/>
    </location>
</feature>
<dbReference type="SMART" id="SM00267">
    <property type="entry name" value="GGDEF"/>
    <property type="match status" value="1"/>
</dbReference>
<evidence type="ECO:0000259" key="2">
    <source>
        <dbReference type="PROSITE" id="PS50887"/>
    </source>
</evidence>
<keyword evidence="1" id="KW-0812">Transmembrane</keyword>
<dbReference type="InterPro" id="IPR000160">
    <property type="entry name" value="GGDEF_dom"/>
</dbReference>
<reference evidence="4" key="1">
    <citation type="submission" date="2018-04" db="EMBL/GenBank/DDBJ databases">
        <authorList>
            <person name="Liu S."/>
            <person name="Wang Z."/>
            <person name="Li J."/>
        </authorList>
    </citation>
    <scope>NUCLEOTIDE SEQUENCE [LARGE SCALE GENOMIC DNA]</scope>
    <source>
        <strain evidence="4">622</strain>
    </source>
</reference>
<dbReference type="Proteomes" id="UP000244962">
    <property type="component" value="Unassembled WGS sequence"/>
</dbReference>
<keyword evidence="1" id="KW-1133">Transmembrane helix</keyword>
<dbReference type="InterPro" id="IPR029787">
    <property type="entry name" value="Nucleotide_cyclase"/>
</dbReference>